<name>A0A2A4K3Q9_HELVI</name>
<feature type="transmembrane region" description="Helical" evidence="5">
    <location>
        <begin position="345"/>
        <end position="365"/>
    </location>
</feature>
<dbReference type="InterPro" id="IPR005828">
    <property type="entry name" value="MFS_sugar_transport-like"/>
</dbReference>
<dbReference type="InterPro" id="IPR020846">
    <property type="entry name" value="MFS_dom"/>
</dbReference>
<feature type="domain" description="Major facilitator superfamily (MFS) profile" evidence="6">
    <location>
        <begin position="30"/>
        <end position="468"/>
    </location>
</feature>
<dbReference type="Pfam" id="PF00083">
    <property type="entry name" value="Sugar_tr"/>
    <property type="match status" value="1"/>
</dbReference>
<dbReference type="EMBL" id="NWSH01000180">
    <property type="protein sequence ID" value="PCG78689.1"/>
    <property type="molecule type" value="Genomic_DNA"/>
</dbReference>
<feature type="transmembrane region" description="Helical" evidence="5">
    <location>
        <begin position="157"/>
        <end position="179"/>
    </location>
</feature>
<keyword evidence="3 5" id="KW-1133">Transmembrane helix</keyword>
<comment type="caution">
    <text evidence="7">The sequence shown here is derived from an EMBL/GenBank/DDBJ whole genome shotgun (WGS) entry which is preliminary data.</text>
</comment>
<dbReference type="PANTHER" id="PTHR48021">
    <property type="match status" value="1"/>
</dbReference>
<feature type="transmembrane region" description="Helical" evidence="5">
    <location>
        <begin position="99"/>
        <end position="119"/>
    </location>
</feature>
<feature type="transmembrane region" description="Helical" evidence="5">
    <location>
        <begin position="72"/>
        <end position="92"/>
    </location>
</feature>
<feature type="transmembrane region" description="Helical" evidence="5">
    <location>
        <begin position="185"/>
        <end position="203"/>
    </location>
</feature>
<gene>
    <name evidence="7" type="ORF">B5V51_3335</name>
</gene>
<dbReference type="PROSITE" id="PS00217">
    <property type="entry name" value="SUGAR_TRANSPORT_2"/>
    <property type="match status" value="1"/>
</dbReference>
<evidence type="ECO:0000313" key="7">
    <source>
        <dbReference type="EMBL" id="PCG78689.1"/>
    </source>
</evidence>
<protein>
    <recommendedName>
        <fullName evidence="6">Major facilitator superfamily (MFS) profile domain-containing protein</fullName>
    </recommendedName>
</protein>
<feature type="transmembrane region" description="Helical" evidence="5">
    <location>
        <begin position="313"/>
        <end position="333"/>
    </location>
</feature>
<dbReference type="GO" id="GO:0016020">
    <property type="term" value="C:membrane"/>
    <property type="evidence" value="ECO:0007669"/>
    <property type="project" value="UniProtKB-SubCell"/>
</dbReference>
<dbReference type="PANTHER" id="PTHR48021:SF68">
    <property type="entry name" value="MAJOR FACILITATOR SUPERFAMILY (MFS) PROFILE DOMAIN-CONTAINING PROTEIN"/>
    <property type="match status" value="1"/>
</dbReference>
<accession>A0A2A4K3Q9</accession>
<dbReference type="InterPro" id="IPR050549">
    <property type="entry name" value="MFS_Trehalose_Transporter"/>
</dbReference>
<dbReference type="GO" id="GO:0022857">
    <property type="term" value="F:transmembrane transporter activity"/>
    <property type="evidence" value="ECO:0007669"/>
    <property type="project" value="InterPro"/>
</dbReference>
<evidence type="ECO:0000256" key="4">
    <source>
        <dbReference type="ARBA" id="ARBA00023136"/>
    </source>
</evidence>
<proteinExistence type="predicted"/>
<feature type="transmembrane region" description="Helical" evidence="5">
    <location>
        <begin position="30"/>
        <end position="52"/>
    </location>
</feature>
<dbReference type="Gene3D" id="1.20.1250.20">
    <property type="entry name" value="MFS general substrate transporter like domains"/>
    <property type="match status" value="1"/>
</dbReference>
<dbReference type="InterPro" id="IPR005829">
    <property type="entry name" value="Sugar_transporter_CS"/>
</dbReference>
<comment type="subcellular location">
    <subcellularLocation>
        <location evidence="1">Membrane</location>
        <topology evidence="1">Multi-pass membrane protein</topology>
    </subcellularLocation>
</comment>
<evidence type="ECO:0000256" key="2">
    <source>
        <dbReference type="ARBA" id="ARBA00022692"/>
    </source>
</evidence>
<evidence type="ECO:0000256" key="1">
    <source>
        <dbReference type="ARBA" id="ARBA00004141"/>
    </source>
</evidence>
<dbReference type="SUPFAM" id="SSF103473">
    <property type="entry name" value="MFS general substrate transporter"/>
    <property type="match status" value="1"/>
</dbReference>
<feature type="transmembrane region" description="Helical" evidence="5">
    <location>
        <begin position="443"/>
        <end position="464"/>
    </location>
</feature>
<dbReference type="PROSITE" id="PS50850">
    <property type="entry name" value="MFS"/>
    <property type="match status" value="1"/>
</dbReference>
<organism evidence="7">
    <name type="scientific">Heliothis virescens</name>
    <name type="common">Tobacco budworm moth</name>
    <dbReference type="NCBI Taxonomy" id="7102"/>
    <lineage>
        <taxon>Eukaryota</taxon>
        <taxon>Metazoa</taxon>
        <taxon>Ecdysozoa</taxon>
        <taxon>Arthropoda</taxon>
        <taxon>Hexapoda</taxon>
        <taxon>Insecta</taxon>
        <taxon>Pterygota</taxon>
        <taxon>Neoptera</taxon>
        <taxon>Endopterygota</taxon>
        <taxon>Lepidoptera</taxon>
        <taxon>Glossata</taxon>
        <taxon>Ditrysia</taxon>
        <taxon>Noctuoidea</taxon>
        <taxon>Noctuidae</taxon>
        <taxon>Heliothinae</taxon>
        <taxon>Heliothis</taxon>
    </lineage>
</organism>
<reference evidence="7" key="1">
    <citation type="submission" date="2017-09" db="EMBL/GenBank/DDBJ databases">
        <title>Contemporary evolution of a Lepidopteran species, Heliothis virescens, in response to modern agricultural practices.</title>
        <authorList>
            <person name="Fritz M.L."/>
            <person name="Deyonke A.M."/>
            <person name="Papanicolaou A."/>
            <person name="Micinski S."/>
            <person name="Westbrook J."/>
            <person name="Gould F."/>
        </authorList>
    </citation>
    <scope>NUCLEOTIDE SEQUENCE [LARGE SCALE GENOMIC DNA]</scope>
    <source>
        <strain evidence="7">HvINT-</strain>
        <tissue evidence="7">Whole body</tissue>
    </source>
</reference>
<dbReference type="STRING" id="7102.A0A2A4K3Q9"/>
<evidence type="ECO:0000256" key="3">
    <source>
        <dbReference type="ARBA" id="ARBA00022989"/>
    </source>
</evidence>
<sequence length="499" mass="56510">MEGSEVEKQNHVERTNKWEKRKYFFRQMMISSGGWTCYFIMGMTFGSSTVFIPQIRKEANSFDAISESTASWIPAIMVYSGLPWTFILPVFMKYIGRKYTFMFVCVSNLVSYVVFYLSVTVNQIIISQVINGINTGSHFTVSVMIITEYTSPKHRGFFLTVKSATLFWGIFMSNAIGTFFHWRNIGLVGIICSAYGLLIAIVLPESPFWLATKQRFDKCSDTHRWMMGFSKQSESDLEKLINYQKNLNLEAQSKTFELKGYITGYLKVVSSRQFYKPLVLCLLVHSLYIFSGKVVFSVYAIDIISKITAGHHISPYTAMLVLDGVTVFCMYIGCLVAKVLPRKKLLIGSSLVGIGFLLSISLYAFLIKLSLVVENNYFAIFLLIGYSMGLCFGPVILTQTITGELVSIEARGLSSCCMDLSSKVLLGTLVKMSPFLFKTWGTHGAFLFFGLSTSLFLFLIYKFLPETKDMTLQEIAEWMKGTKKTHALQEEAKFLPEKQ</sequence>
<evidence type="ECO:0000259" key="6">
    <source>
        <dbReference type="PROSITE" id="PS50850"/>
    </source>
</evidence>
<dbReference type="InterPro" id="IPR036259">
    <property type="entry name" value="MFS_trans_sf"/>
</dbReference>
<dbReference type="AlphaFoldDB" id="A0A2A4K3Q9"/>
<evidence type="ECO:0000256" key="5">
    <source>
        <dbReference type="SAM" id="Phobius"/>
    </source>
</evidence>
<keyword evidence="4 5" id="KW-0472">Membrane</keyword>
<keyword evidence="2 5" id="KW-0812">Transmembrane</keyword>
<feature type="transmembrane region" description="Helical" evidence="5">
    <location>
        <begin position="277"/>
        <end position="301"/>
    </location>
</feature>
<feature type="transmembrane region" description="Helical" evidence="5">
    <location>
        <begin position="377"/>
        <end position="397"/>
    </location>
</feature>